<dbReference type="Gene3D" id="3.30.465.10">
    <property type="match status" value="1"/>
</dbReference>
<dbReference type="Gene3D" id="3.40.462.20">
    <property type="match status" value="1"/>
</dbReference>
<dbReference type="InterPro" id="IPR006093">
    <property type="entry name" value="Oxy_OxRdtase_FAD_BS"/>
</dbReference>
<dbReference type="PROSITE" id="PS51387">
    <property type="entry name" value="FAD_PCMH"/>
    <property type="match status" value="1"/>
</dbReference>
<evidence type="ECO:0000256" key="3">
    <source>
        <dbReference type="ARBA" id="ARBA00022630"/>
    </source>
</evidence>
<dbReference type="Pfam" id="PF08031">
    <property type="entry name" value="BBE"/>
    <property type="match status" value="1"/>
</dbReference>
<dbReference type="InterPro" id="IPR012951">
    <property type="entry name" value="BBE"/>
</dbReference>
<evidence type="ECO:0000259" key="6">
    <source>
        <dbReference type="PROSITE" id="PS51387"/>
    </source>
</evidence>
<dbReference type="Gene3D" id="3.30.43.10">
    <property type="entry name" value="Uridine Diphospho-n-acetylenolpyruvylglucosamine Reductase, domain 2"/>
    <property type="match status" value="1"/>
</dbReference>
<dbReference type="InterPro" id="IPR006094">
    <property type="entry name" value="Oxid_FAD_bind_N"/>
</dbReference>
<evidence type="ECO:0000256" key="5">
    <source>
        <dbReference type="ARBA" id="ARBA00023002"/>
    </source>
</evidence>
<evidence type="ECO:0000313" key="8">
    <source>
        <dbReference type="Proteomes" id="UP001500665"/>
    </source>
</evidence>
<keyword evidence="4" id="KW-0274">FAD</keyword>
<comment type="caution">
    <text evidence="7">The sequence shown here is derived from an EMBL/GenBank/DDBJ whole genome shotgun (WGS) entry which is preliminary data.</text>
</comment>
<gene>
    <name evidence="7" type="ORF">GCM10009550_16150</name>
</gene>
<comment type="cofactor">
    <cofactor evidence="1">
        <name>FAD</name>
        <dbReference type="ChEBI" id="CHEBI:57692"/>
    </cofactor>
</comment>
<keyword evidence="5" id="KW-0560">Oxidoreductase</keyword>
<evidence type="ECO:0000256" key="1">
    <source>
        <dbReference type="ARBA" id="ARBA00001974"/>
    </source>
</evidence>
<dbReference type="PROSITE" id="PS00862">
    <property type="entry name" value="OX2_COVAL_FAD"/>
    <property type="match status" value="1"/>
</dbReference>
<dbReference type="PANTHER" id="PTHR42973">
    <property type="entry name" value="BINDING OXIDOREDUCTASE, PUTATIVE (AFU_ORTHOLOGUE AFUA_1G17690)-RELATED"/>
    <property type="match status" value="1"/>
</dbReference>
<keyword evidence="3" id="KW-0285">Flavoprotein</keyword>
<dbReference type="EMBL" id="BAAAHH010000004">
    <property type="protein sequence ID" value="GAA0943837.1"/>
    <property type="molecule type" value="Genomic_DNA"/>
</dbReference>
<evidence type="ECO:0000256" key="2">
    <source>
        <dbReference type="ARBA" id="ARBA00005466"/>
    </source>
</evidence>
<dbReference type="PANTHER" id="PTHR42973:SF39">
    <property type="entry name" value="FAD-BINDING PCMH-TYPE DOMAIN-CONTAINING PROTEIN"/>
    <property type="match status" value="1"/>
</dbReference>
<dbReference type="InterPro" id="IPR016169">
    <property type="entry name" value="FAD-bd_PCMH_sub2"/>
</dbReference>
<sequence>MSLSHSDLADRIGGAVLTPDEDGWDAELAPFNAIGVHRPALVVAVENADDVREAVRYAARHRLPVAVQATGHGVAATADGGMLISTRRMNAVAVDPVAHVARAEAGTRWHQVIEAAARHGLAPLNGSSPLVGVVGYTLGGGLGPLARRYGYAADRVTRIHVVTAEGEPRTATRHQNSDLFWALRGGKGNFGVVTAIEFGLVPVTTLYGGGLFFAADAARPVLDAWRHWTTDLPEELTSSLALLRLPDAPSVPEPLRGRLTVHIRIAFLGSSEHGEKLLAPLRAVAPTVLDTVREMPYTAVSEIHMDPVDPFSYHERSILLRALDEAAVQRLLEVAGPGTGCPAFMVELRHLGGAVGRPSPVPNAVGNRDAAFTLTTVSPPAGPSDPVKAVLSALEPWGTGRSYVNFLAGPDEAGDVRRLYEPETYERLTRIKQRYDPDNRFRFTHNIVPGCADSV</sequence>
<evidence type="ECO:0000256" key="4">
    <source>
        <dbReference type="ARBA" id="ARBA00022827"/>
    </source>
</evidence>
<dbReference type="InterPro" id="IPR036318">
    <property type="entry name" value="FAD-bd_PCMH-like_sf"/>
</dbReference>
<keyword evidence="8" id="KW-1185">Reference proteome</keyword>
<dbReference type="InterPro" id="IPR050416">
    <property type="entry name" value="FAD-linked_Oxidoreductase"/>
</dbReference>
<dbReference type="RefSeq" id="WP_344238373.1">
    <property type="nucleotide sequence ID" value="NZ_BAAAHH010000004.1"/>
</dbReference>
<dbReference type="Pfam" id="PF01565">
    <property type="entry name" value="FAD_binding_4"/>
    <property type="match status" value="1"/>
</dbReference>
<feature type="domain" description="FAD-binding PCMH-type" evidence="6">
    <location>
        <begin position="35"/>
        <end position="203"/>
    </location>
</feature>
<dbReference type="Proteomes" id="UP001500665">
    <property type="component" value="Unassembled WGS sequence"/>
</dbReference>
<evidence type="ECO:0000313" key="7">
    <source>
        <dbReference type="EMBL" id="GAA0943837.1"/>
    </source>
</evidence>
<protein>
    <submittedName>
        <fullName evidence="7">FAD-binding oxidoreductase</fullName>
    </submittedName>
</protein>
<dbReference type="InterPro" id="IPR016166">
    <property type="entry name" value="FAD-bd_PCMH"/>
</dbReference>
<organism evidence="7 8">
    <name type="scientific">Actinocorallia libanotica</name>
    <dbReference type="NCBI Taxonomy" id="46162"/>
    <lineage>
        <taxon>Bacteria</taxon>
        <taxon>Bacillati</taxon>
        <taxon>Actinomycetota</taxon>
        <taxon>Actinomycetes</taxon>
        <taxon>Streptosporangiales</taxon>
        <taxon>Thermomonosporaceae</taxon>
        <taxon>Actinocorallia</taxon>
    </lineage>
</organism>
<reference evidence="7 8" key="1">
    <citation type="journal article" date="2019" name="Int. J. Syst. Evol. Microbiol.">
        <title>The Global Catalogue of Microorganisms (GCM) 10K type strain sequencing project: providing services to taxonomists for standard genome sequencing and annotation.</title>
        <authorList>
            <consortium name="The Broad Institute Genomics Platform"/>
            <consortium name="The Broad Institute Genome Sequencing Center for Infectious Disease"/>
            <person name="Wu L."/>
            <person name="Ma J."/>
        </authorList>
    </citation>
    <scope>NUCLEOTIDE SEQUENCE [LARGE SCALE GENOMIC DNA]</scope>
    <source>
        <strain evidence="7 8">JCM 10696</strain>
    </source>
</reference>
<name>A0ABN1QLI0_9ACTN</name>
<dbReference type="InterPro" id="IPR016167">
    <property type="entry name" value="FAD-bd_PCMH_sub1"/>
</dbReference>
<comment type="similarity">
    <text evidence="2">Belongs to the oxygen-dependent FAD-linked oxidoreductase family.</text>
</comment>
<proteinExistence type="inferred from homology"/>
<accession>A0ABN1QLI0</accession>
<dbReference type="SUPFAM" id="SSF56176">
    <property type="entry name" value="FAD-binding/transporter-associated domain-like"/>
    <property type="match status" value="1"/>
</dbReference>